<organism evidence="1 2">
    <name type="scientific">Eubacterium cellulosolvens (strain ATCC 43171 / JCM 9499 / 6)</name>
    <name type="common">Cillobacterium cellulosolvens</name>
    <dbReference type="NCBI Taxonomy" id="633697"/>
    <lineage>
        <taxon>Bacteria</taxon>
        <taxon>Bacillati</taxon>
        <taxon>Bacillota</taxon>
        <taxon>Clostridia</taxon>
        <taxon>Eubacteriales</taxon>
        <taxon>Eubacteriaceae</taxon>
        <taxon>Eubacterium</taxon>
    </lineage>
</organism>
<keyword evidence="2" id="KW-1185">Reference proteome</keyword>
<dbReference type="AlphaFoldDB" id="I5AXM9"/>
<gene>
    <name evidence="1" type="ORF">EubceDRAFT1_2861</name>
</gene>
<dbReference type="HOGENOM" id="CLU_2553176_0_0_9"/>
<sequence>MEEKRMEERKKLTLSVPIDVWEFLNDPSVCSQRGKGDYLAELVRKEIKRRKRRLEKAYRKEQRDEAEWKWDRVPMRMSKIFK</sequence>
<reference evidence="1 2" key="1">
    <citation type="submission" date="2010-08" db="EMBL/GenBank/DDBJ databases">
        <authorList>
            <consortium name="US DOE Joint Genome Institute (JGI-PGF)"/>
            <person name="Lucas S."/>
            <person name="Copeland A."/>
            <person name="Lapidus A."/>
            <person name="Cheng J.-F."/>
            <person name="Bruce D."/>
            <person name="Goodwin L."/>
            <person name="Pitluck S."/>
            <person name="Land M.L."/>
            <person name="Hauser L."/>
            <person name="Chang Y.-J."/>
            <person name="Anderson I.J."/>
            <person name="Johnson E."/>
            <person name="Mulhopadhyay B."/>
            <person name="Kyrpides N."/>
            <person name="Woyke T.J."/>
        </authorList>
    </citation>
    <scope>NUCLEOTIDE SEQUENCE [LARGE SCALE GENOMIC DNA]</scope>
    <source>
        <strain evidence="1 2">6</strain>
    </source>
</reference>
<proteinExistence type="predicted"/>
<reference evidence="1 2" key="2">
    <citation type="submission" date="2012-02" db="EMBL/GenBank/DDBJ databases">
        <title>Improved High-Quality Draft sequence of Eubacterium cellulosolvens 6.</title>
        <authorList>
            <consortium name="US DOE Joint Genome Institute"/>
            <person name="Lucas S."/>
            <person name="Han J."/>
            <person name="Lapidus A."/>
            <person name="Cheng J.-F."/>
            <person name="Goodwin L."/>
            <person name="Pitluck S."/>
            <person name="Peters L."/>
            <person name="Mikhailova N."/>
            <person name="Gu W."/>
            <person name="Detter J.C."/>
            <person name="Han C."/>
            <person name="Tapia R."/>
            <person name="Land M."/>
            <person name="Hauser L."/>
            <person name="Kyrpides N."/>
            <person name="Ivanova N."/>
            <person name="Pagani I."/>
            <person name="Johnson E."/>
            <person name="Mukhopadhyay B."/>
            <person name="Anderson I."/>
            <person name="Woyke T."/>
        </authorList>
    </citation>
    <scope>NUCLEOTIDE SEQUENCE [LARGE SCALE GENOMIC DNA]</scope>
    <source>
        <strain evidence="1 2">6</strain>
    </source>
</reference>
<name>I5AXM9_EUBC6</name>
<protein>
    <submittedName>
        <fullName evidence="1">Uncharacterized protein</fullName>
    </submittedName>
</protein>
<dbReference type="Proteomes" id="UP000005753">
    <property type="component" value="Chromosome"/>
</dbReference>
<evidence type="ECO:0000313" key="1">
    <source>
        <dbReference type="EMBL" id="EIM58552.1"/>
    </source>
</evidence>
<evidence type="ECO:0000313" key="2">
    <source>
        <dbReference type="Proteomes" id="UP000005753"/>
    </source>
</evidence>
<dbReference type="EMBL" id="CM001487">
    <property type="protein sequence ID" value="EIM58552.1"/>
    <property type="molecule type" value="Genomic_DNA"/>
</dbReference>
<dbReference type="OrthoDB" id="9949788at2"/>
<accession>I5AXM9</accession>